<reference evidence="2 3" key="1">
    <citation type="submission" date="2018-06" db="EMBL/GenBank/DDBJ databases">
        <title>Comparative genomics reveals the genomic features of Rhizophagus irregularis, R. cerebriforme, R. diaphanum and Gigaspora rosea, and their symbiotic lifestyle signature.</title>
        <authorList>
            <person name="Morin E."/>
            <person name="San Clemente H."/>
            <person name="Chen E.C.H."/>
            <person name="De La Providencia I."/>
            <person name="Hainaut M."/>
            <person name="Kuo A."/>
            <person name="Kohler A."/>
            <person name="Murat C."/>
            <person name="Tang N."/>
            <person name="Roy S."/>
            <person name="Loubradou J."/>
            <person name="Henrissat B."/>
            <person name="Grigoriev I.V."/>
            <person name="Corradi N."/>
            <person name="Roux C."/>
            <person name="Martin F.M."/>
        </authorList>
    </citation>
    <scope>NUCLEOTIDE SEQUENCE [LARGE SCALE GENOMIC DNA]</scope>
    <source>
        <strain evidence="2 3">DAOM 194757</strain>
    </source>
</reference>
<comment type="caution">
    <text evidence="2">The sequence shown here is derived from an EMBL/GenBank/DDBJ whole genome shotgun (WGS) entry which is preliminary data.</text>
</comment>
<dbReference type="Proteomes" id="UP000266673">
    <property type="component" value="Unassembled WGS sequence"/>
</dbReference>
<keyword evidence="3" id="KW-1185">Reference proteome</keyword>
<name>A0A397W4R7_9GLOM</name>
<evidence type="ECO:0000313" key="3">
    <source>
        <dbReference type="Proteomes" id="UP000266673"/>
    </source>
</evidence>
<dbReference type="EMBL" id="QKWP01000062">
    <property type="protein sequence ID" value="RIB28547.1"/>
    <property type="molecule type" value="Genomic_DNA"/>
</dbReference>
<evidence type="ECO:0000313" key="2">
    <source>
        <dbReference type="EMBL" id="RIB28547.1"/>
    </source>
</evidence>
<organism evidence="2 3">
    <name type="scientific">Gigaspora rosea</name>
    <dbReference type="NCBI Taxonomy" id="44941"/>
    <lineage>
        <taxon>Eukaryota</taxon>
        <taxon>Fungi</taxon>
        <taxon>Fungi incertae sedis</taxon>
        <taxon>Mucoromycota</taxon>
        <taxon>Glomeromycotina</taxon>
        <taxon>Glomeromycetes</taxon>
        <taxon>Diversisporales</taxon>
        <taxon>Gigasporaceae</taxon>
        <taxon>Gigaspora</taxon>
    </lineage>
</organism>
<dbReference type="AlphaFoldDB" id="A0A397W4R7"/>
<proteinExistence type="predicted"/>
<sequence>MTPKRQHQSDDTKATTPKRQQHQSDDNTKKLMTLVIYTNDEKVPFFRGFLALGLGFRVRVINKRVYVGFISFKAEKVVKYTNDT</sequence>
<protein>
    <submittedName>
        <fullName evidence="2">Uncharacterized protein</fullName>
    </submittedName>
</protein>
<feature type="region of interest" description="Disordered" evidence="1">
    <location>
        <begin position="1"/>
        <end position="27"/>
    </location>
</feature>
<gene>
    <name evidence="2" type="ORF">C2G38_2157636</name>
</gene>
<accession>A0A397W4R7</accession>
<evidence type="ECO:0000256" key="1">
    <source>
        <dbReference type="SAM" id="MobiDB-lite"/>
    </source>
</evidence>